<evidence type="ECO:0000313" key="2">
    <source>
        <dbReference type="Proteomes" id="UP000000763"/>
    </source>
</evidence>
<reference evidence="2" key="2">
    <citation type="journal article" date="2008" name="Nucleic Acids Res.">
        <title>The rice annotation project database (RAP-DB): 2008 update.</title>
        <authorList>
            <consortium name="The rice annotation project (RAP)"/>
        </authorList>
    </citation>
    <scope>GENOME REANNOTATION</scope>
    <source>
        <strain evidence="2">cv. Nipponbare</strain>
    </source>
</reference>
<name>Q6H7J2_ORYSJ</name>
<dbReference type="EMBL" id="AP004192">
    <property type="protein sequence ID" value="BAD25307.1"/>
    <property type="molecule type" value="Genomic_DNA"/>
</dbReference>
<proteinExistence type="predicted"/>
<reference evidence="2" key="1">
    <citation type="journal article" date="2005" name="Nature">
        <title>The map-based sequence of the rice genome.</title>
        <authorList>
            <consortium name="International rice genome sequencing project (IRGSP)"/>
            <person name="Matsumoto T."/>
            <person name="Wu J."/>
            <person name="Kanamori H."/>
            <person name="Katayose Y."/>
            <person name="Fujisawa M."/>
            <person name="Namiki N."/>
            <person name="Mizuno H."/>
            <person name="Yamamoto K."/>
            <person name="Antonio B.A."/>
            <person name="Baba T."/>
            <person name="Sakata K."/>
            <person name="Nagamura Y."/>
            <person name="Aoki H."/>
            <person name="Arikawa K."/>
            <person name="Arita K."/>
            <person name="Bito T."/>
            <person name="Chiden Y."/>
            <person name="Fujitsuka N."/>
            <person name="Fukunaka R."/>
            <person name="Hamada M."/>
            <person name="Harada C."/>
            <person name="Hayashi A."/>
            <person name="Hijishita S."/>
            <person name="Honda M."/>
            <person name="Hosokawa S."/>
            <person name="Ichikawa Y."/>
            <person name="Idonuma A."/>
            <person name="Iijima M."/>
            <person name="Ikeda M."/>
            <person name="Ikeno M."/>
            <person name="Ito K."/>
            <person name="Ito S."/>
            <person name="Ito T."/>
            <person name="Ito Y."/>
            <person name="Ito Y."/>
            <person name="Iwabuchi A."/>
            <person name="Kamiya K."/>
            <person name="Karasawa W."/>
            <person name="Kurita K."/>
            <person name="Katagiri S."/>
            <person name="Kikuta A."/>
            <person name="Kobayashi H."/>
            <person name="Kobayashi N."/>
            <person name="Machita K."/>
            <person name="Maehara T."/>
            <person name="Masukawa M."/>
            <person name="Mizubayashi T."/>
            <person name="Mukai Y."/>
            <person name="Nagasaki H."/>
            <person name="Nagata Y."/>
            <person name="Naito S."/>
            <person name="Nakashima M."/>
            <person name="Nakama Y."/>
            <person name="Nakamichi Y."/>
            <person name="Nakamura M."/>
            <person name="Meguro A."/>
            <person name="Negishi M."/>
            <person name="Ohta I."/>
            <person name="Ohta T."/>
            <person name="Okamoto M."/>
            <person name="Ono N."/>
            <person name="Saji S."/>
            <person name="Sakaguchi M."/>
            <person name="Sakai K."/>
            <person name="Shibata M."/>
            <person name="Shimokawa T."/>
            <person name="Song J."/>
            <person name="Takazaki Y."/>
            <person name="Terasawa K."/>
            <person name="Tsugane M."/>
            <person name="Tsuji K."/>
            <person name="Ueda S."/>
            <person name="Waki K."/>
            <person name="Yamagata H."/>
            <person name="Yamamoto M."/>
            <person name="Yamamoto S."/>
            <person name="Yamane H."/>
            <person name="Yoshiki S."/>
            <person name="Yoshihara R."/>
            <person name="Yukawa K."/>
            <person name="Zhong H."/>
            <person name="Yano M."/>
            <person name="Yuan Q."/>
            <person name="Ouyang S."/>
            <person name="Liu J."/>
            <person name="Jones K.M."/>
            <person name="Gansberger K."/>
            <person name="Moffat K."/>
            <person name="Hill J."/>
            <person name="Bera J."/>
            <person name="Fadrosh D."/>
            <person name="Jin S."/>
            <person name="Johri S."/>
            <person name="Kim M."/>
            <person name="Overton L."/>
            <person name="Reardon M."/>
            <person name="Tsitrin T."/>
            <person name="Vuong H."/>
            <person name="Weaver B."/>
            <person name="Ciecko A."/>
            <person name="Tallon L."/>
            <person name="Jackson J."/>
            <person name="Pai G."/>
            <person name="Aken S.V."/>
            <person name="Utterback T."/>
            <person name="Reidmuller S."/>
            <person name="Feldblyum T."/>
            <person name="Hsiao J."/>
            <person name="Zismann V."/>
            <person name="Iobst S."/>
            <person name="de Vazeille A.R."/>
            <person name="Buell C.R."/>
            <person name="Ying K."/>
            <person name="Li Y."/>
            <person name="Lu T."/>
            <person name="Huang Y."/>
            <person name="Zhao Q."/>
            <person name="Feng Q."/>
            <person name="Zhang L."/>
            <person name="Zhu J."/>
            <person name="Weng Q."/>
            <person name="Mu J."/>
            <person name="Lu Y."/>
            <person name="Fan D."/>
            <person name="Liu Y."/>
            <person name="Guan J."/>
            <person name="Zhang Y."/>
            <person name="Yu S."/>
            <person name="Liu X."/>
            <person name="Zhang Y."/>
            <person name="Hong G."/>
            <person name="Han B."/>
            <person name="Choisne N."/>
            <person name="Demange N."/>
            <person name="Orjeda G."/>
            <person name="Samain S."/>
            <person name="Cattolico L."/>
            <person name="Pelletier E."/>
            <person name="Couloux A."/>
            <person name="Segurens B."/>
            <person name="Wincker P."/>
            <person name="D'Hont A."/>
            <person name="Scarpelli C."/>
            <person name="Weissenbach J."/>
            <person name="Salanoubat M."/>
            <person name="Quetier F."/>
            <person name="Yu Y."/>
            <person name="Kim H.R."/>
            <person name="Rambo T."/>
            <person name="Currie J."/>
            <person name="Collura K."/>
            <person name="Luo M."/>
            <person name="Yang T."/>
            <person name="Ammiraju J.S.S."/>
            <person name="Engler F."/>
            <person name="Soderlund C."/>
            <person name="Wing R.A."/>
            <person name="Palmer L.E."/>
            <person name="de la Bastide M."/>
            <person name="Spiegel L."/>
            <person name="Nascimento L."/>
            <person name="Zutavern T."/>
            <person name="O'Shaughnessy A."/>
            <person name="Dike S."/>
            <person name="Dedhia N."/>
            <person name="Preston R."/>
            <person name="Balija V."/>
            <person name="McCombie W.R."/>
            <person name="Chow T."/>
            <person name="Chen H."/>
            <person name="Chung M."/>
            <person name="Chen C."/>
            <person name="Shaw J."/>
            <person name="Wu H."/>
            <person name="Hsiao K."/>
            <person name="Chao Y."/>
            <person name="Chu M."/>
            <person name="Cheng C."/>
            <person name="Hour A."/>
            <person name="Lee P."/>
            <person name="Lin S."/>
            <person name="Lin Y."/>
            <person name="Liou J."/>
            <person name="Liu S."/>
            <person name="Hsing Y."/>
            <person name="Raghuvanshi S."/>
            <person name="Mohanty A."/>
            <person name="Bharti A.K."/>
            <person name="Gaur A."/>
            <person name="Gupta V."/>
            <person name="Kumar D."/>
            <person name="Ravi V."/>
            <person name="Vij S."/>
            <person name="Kapur A."/>
            <person name="Khurana P."/>
            <person name="Khurana P."/>
            <person name="Khurana J.P."/>
            <person name="Tyagi A.K."/>
            <person name="Gaikwad K."/>
            <person name="Singh A."/>
            <person name="Dalal V."/>
            <person name="Srivastava S."/>
            <person name="Dixit A."/>
            <person name="Pal A.K."/>
            <person name="Ghazi I.A."/>
            <person name="Yadav M."/>
            <person name="Pandit A."/>
            <person name="Bhargava A."/>
            <person name="Sureshbabu K."/>
            <person name="Batra K."/>
            <person name="Sharma T.R."/>
            <person name="Mohapatra T."/>
            <person name="Singh N.K."/>
            <person name="Messing J."/>
            <person name="Nelson A.B."/>
            <person name="Fuks G."/>
            <person name="Kavchok S."/>
            <person name="Keizer G."/>
            <person name="Linton E."/>
            <person name="Llaca V."/>
            <person name="Song R."/>
            <person name="Tanyolac B."/>
            <person name="Young S."/>
            <person name="Ho-Il K."/>
            <person name="Hahn J.H."/>
            <person name="Sangsakoo G."/>
            <person name="Vanavichit A."/>
            <person name="de Mattos Luiz.A.T."/>
            <person name="Zimmer P.D."/>
            <person name="Malone G."/>
            <person name="Dellagostin O."/>
            <person name="de Oliveira A.C."/>
            <person name="Bevan M."/>
            <person name="Bancroft I."/>
            <person name="Minx P."/>
            <person name="Cordum H."/>
            <person name="Wilson R."/>
            <person name="Cheng Z."/>
            <person name="Jin W."/>
            <person name="Jiang J."/>
            <person name="Leong S.A."/>
            <person name="Iwama H."/>
            <person name="Gojobori T."/>
            <person name="Itoh T."/>
            <person name="Niimura Y."/>
            <person name="Fujii Y."/>
            <person name="Habara T."/>
            <person name="Sakai H."/>
            <person name="Sato Y."/>
            <person name="Wilson G."/>
            <person name="Kumar K."/>
            <person name="McCouch S."/>
            <person name="Juretic N."/>
            <person name="Hoen D."/>
            <person name="Wright S."/>
            <person name="Bruskiewich R."/>
            <person name="Bureau T."/>
            <person name="Miyao A."/>
            <person name="Hirochika H."/>
            <person name="Nishikawa T."/>
            <person name="Kadowaki K."/>
            <person name="Sugiura M."/>
            <person name="Burr B."/>
            <person name="Sasaki T."/>
        </authorList>
    </citation>
    <scope>NUCLEOTIDE SEQUENCE [LARGE SCALE GENOMIC DNA]</scope>
    <source>
        <strain evidence="2">cv. Nipponbare</strain>
    </source>
</reference>
<dbReference type="Proteomes" id="UP000000763">
    <property type="component" value="Chromosome 2"/>
</dbReference>
<gene>
    <name evidence="1" type="primary">OJ1643_A10.27</name>
</gene>
<accession>Q6H7J2</accession>
<dbReference type="AlphaFoldDB" id="Q6H7J2"/>
<sequence>MRNTLHSPLTVVGQRSIAEYQAMTAVIHSGNTEDASYSYWYHATIEAKRHP</sequence>
<organism evidence="1 2">
    <name type="scientific">Oryza sativa subsp. japonica</name>
    <name type="common">Rice</name>
    <dbReference type="NCBI Taxonomy" id="39947"/>
    <lineage>
        <taxon>Eukaryota</taxon>
        <taxon>Viridiplantae</taxon>
        <taxon>Streptophyta</taxon>
        <taxon>Embryophyta</taxon>
        <taxon>Tracheophyta</taxon>
        <taxon>Spermatophyta</taxon>
        <taxon>Magnoliopsida</taxon>
        <taxon>Liliopsida</taxon>
        <taxon>Poales</taxon>
        <taxon>Poaceae</taxon>
        <taxon>BOP clade</taxon>
        <taxon>Oryzoideae</taxon>
        <taxon>Oryzeae</taxon>
        <taxon>Oryzinae</taxon>
        <taxon>Oryza</taxon>
        <taxon>Oryza sativa</taxon>
    </lineage>
</organism>
<protein>
    <submittedName>
        <fullName evidence="1">Uncharacterized protein</fullName>
    </submittedName>
</protein>
<evidence type="ECO:0000313" key="1">
    <source>
        <dbReference type="EMBL" id="BAD25307.1"/>
    </source>
</evidence>